<keyword evidence="3" id="KW-1185">Reference proteome</keyword>
<dbReference type="KEGG" id="sgu:SGLAU_13185"/>
<evidence type="ECO:0000313" key="2">
    <source>
        <dbReference type="EMBL" id="AIR98628.1"/>
    </source>
</evidence>
<sequence length="43" mass="4702">MPDTLSGGRRECHEYSPRPGVLGEGQPRFLKAAASGLRLFSTR</sequence>
<dbReference type="EMBL" id="CP009438">
    <property type="protein sequence ID" value="AIR98628.1"/>
    <property type="molecule type" value="Genomic_DNA"/>
</dbReference>
<gene>
    <name evidence="2" type="ORF">SGLAU_13185</name>
</gene>
<reference evidence="3" key="1">
    <citation type="journal article" date="2015" name="J. Biotechnol.">
        <title>Complete genome sequence of the actinobacterium Streptomyces glaucescens GLA.O (DSM 40922) consisting of a linear chromosome and one linear plasmid.</title>
        <authorList>
            <person name="Ortseifen V."/>
            <person name="Winkler A."/>
            <person name="Albersmeier A."/>
            <person name="Wendler S."/>
            <person name="Puhler A."/>
            <person name="Kalinowski J."/>
            <person name="Ruckert C."/>
        </authorList>
    </citation>
    <scope>NUCLEOTIDE SEQUENCE [LARGE SCALE GENOMIC DNA]</scope>
    <source>
        <strain evidence="3">DSM 40922 / GLA O</strain>
    </source>
</reference>
<proteinExistence type="predicted"/>
<dbReference type="AlphaFoldDB" id="A0A089X617"/>
<dbReference type="HOGENOM" id="CLU_3240178_0_0_11"/>
<accession>A0A089X617</accession>
<organism evidence="2 3">
    <name type="scientific">Streptomyces glaucescens</name>
    <dbReference type="NCBI Taxonomy" id="1907"/>
    <lineage>
        <taxon>Bacteria</taxon>
        <taxon>Bacillati</taxon>
        <taxon>Actinomycetota</taxon>
        <taxon>Actinomycetes</taxon>
        <taxon>Kitasatosporales</taxon>
        <taxon>Streptomycetaceae</taxon>
        <taxon>Streptomyces</taxon>
    </lineage>
</organism>
<feature type="region of interest" description="Disordered" evidence="1">
    <location>
        <begin position="1"/>
        <end position="27"/>
    </location>
</feature>
<evidence type="ECO:0000256" key="1">
    <source>
        <dbReference type="SAM" id="MobiDB-lite"/>
    </source>
</evidence>
<dbReference type="Proteomes" id="UP000029482">
    <property type="component" value="Chromosome"/>
</dbReference>
<evidence type="ECO:0000313" key="3">
    <source>
        <dbReference type="Proteomes" id="UP000029482"/>
    </source>
</evidence>
<protein>
    <submittedName>
        <fullName evidence="2">Uncharacterized protein</fullName>
    </submittedName>
</protein>
<name>A0A089X617_STRGA</name>